<reference evidence="3 4" key="1">
    <citation type="submission" date="2020-06" db="EMBL/GenBank/DDBJ databases">
        <authorList>
            <consortium name="Wellcome Sanger Institute Data Sharing"/>
        </authorList>
    </citation>
    <scope>NUCLEOTIDE SEQUENCE [LARGE SCALE GENOMIC DNA]</scope>
</reference>
<keyword evidence="4" id="KW-1185">Reference proteome</keyword>
<dbReference type="AlphaFoldDB" id="A0AAY4AR61"/>
<dbReference type="PANTHER" id="PTHR11645:SF6">
    <property type="entry name" value="PYRROLINE-5-CARBOXYLATE REDUCTASE 1, MITOCHONDRIAL"/>
    <property type="match status" value="1"/>
</dbReference>
<dbReference type="Ensembl" id="ENSDCDT00010011848.1">
    <property type="protein sequence ID" value="ENSDCDP00010011324.1"/>
    <property type="gene ID" value="ENSDCDG00010004997.1"/>
</dbReference>
<dbReference type="Pfam" id="PF14748">
    <property type="entry name" value="P5CR_dimer"/>
    <property type="match status" value="1"/>
</dbReference>
<proteinExistence type="predicted"/>
<feature type="domain" description="Pyrroline-5-carboxylate reductase dimerisation" evidence="2">
    <location>
        <begin position="105"/>
        <end position="180"/>
    </location>
</feature>
<dbReference type="Proteomes" id="UP000694580">
    <property type="component" value="Chromosome 7"/>
</dbReference>
<dbReference type="InterPro" id="IPR029036">
    <property type="entry name" value="P5CR_dimer"/>
</dbReference>
<dbReference type="GeneTree" id="ENSGT00980000202435"/>
<organism evidence="3 4">
    <name type="scientific">Denticeps clupeoides</name>
    <name type="common">denticle herring</name>
    <dbReference type="NCBI Taxonomy" id="299321"/>
    <lineage>
        <taxon>Eukaryota</taxon>
        <taxon>Metazoa</taxon>
        <taxon>Chordata</taxon>
        <taxon>Craniata</taxon>
        <taxon>Vertebrata</taxon>
        <taxon>Euteleostomi</taxon>
        <taxon>Actinopterygii</taxon>
        <taxon>Neopterygii</taxon>
        <taxon>Teleostei</taxon>
        <taxon>Clupei</taxon>
        <taxon>Clupeiformes</taxon>
        <taxon>Denticipitoidei</taxon>
        <taxon>Denticipitidae</taxon>
        <taxon>Denticeps</taxon>
    </lineage>
</organism>
<sequence length="266" mass="28756">ANNQVLKAGQQGLSKRMTDSGPRPLQKATNKEIVSTCDTLFLAIKSPITPCVVDEFGPGCVLCSRHHHRLHRTGPAPKTTRCMTAPRADMEDRRLMERLMCSLDALADGEPRRLAVRLGASGCSGELDQKMLLSPPHPGRLMDNVCSPGGATLHTLHGLEGGGFRGLLTNSMEACCIRTRSDEGRHVDCEGAALKARPSRCCLHCRMVLNKGCVSSCVRGVRTDVSRPGMLGLLLAPWGRPCYSLLGFPLHTGPHAFHLELGRGVH</sequence>
<reference evidence="3" key="3">
    <citation type="submission" date="2025-09" db="UniProtKB">
        <authorList>
            <consortium name="Ensembl"/>
        </authorList>
    </citation>
    <scope>IDENTIFICATION</scope>
</reference>
<dbReference type="GO" id="GO:0004735">
    <property type="term" value="F:pyrroline-5-carboxylate reductase activity"/>
    <property type="evidence" value="ECO:0007669"/>
    <property type="project" value="TreeGrafter"/>
</dbReference>
<evidence type="ECO:0000256" key="1">
    <source>
        <dbReference type="SAM" id="MobiDB-lite"/>
    </source>
</evidence>
<protein>
    <recommendedName>
        <fullName evidence="2">Pyrroline-5-carboxylate reductase dimerisation domain-containing protein</fullName>
    </recommendedName>
</protein>
<dbReference type="PANTHER" id="PTHR11645">
    <property type="entry name" value="PYRROLINE-5-CARBOXYLATE REDUCTASE"/>
    <property type="match status" value="1"/>
</dbReference>
<feature type="region of interest" description="Disordered" evidence="1">
    <location>
        <begin position="1"/>
        <end position="26"/>
    </location>
</feature>
<dbReference type="Gene3D" id="1.10.3730.10">
    <property type="entry name" value="ProC C-terminal domain-like"/>
    <property type="match status" value="1"/>
</dbReference>
<accession>A0AAY4AR61</accession>
<evidence type="ECO:0000313" key="4">
    <source>
        <dbReference type="Proteomes" id="UP000694580"/>
    </source>
</evidence>
<dbReference type="SUPFAM" id="SSF48179">
    <property type="entry name" value="6-phosphogluconate dehydrogenase C-terminal domain-like"/>
    <property type="match status" value="1"/>
</dbReference>
<name>A0AAY4AR61_9TELE</name>
<evidence type="ECO:0000259" key="2">
    <source>
        <dbReference type="Pfam" id="PF14748"/>
    </source>
</evidence>
<reference evidence="3" key="2">
    <citation type="submission" date="2025-08" db="UniProtKB">
        <authorList>
            <consortium name="Ensembl"/>
        </authorList>
    </citation>
    <scope>IDENTIFICATION</scope>
</reference>
<dbReference type="InterPro" id="IPR008927">
    <property type="entry name" value="6-PGluconate_DH-like_C_sf"/>
</dbReference>
<evidence type="ECO:0000313" key="3">
    <source>
        <dbReference type="Ensembl" id="ENSDCDP00010011324.1"/>
    </source>
</evidence>
<dbReference type="GO" id="GO:0055129">
    <property type="term" value="P:L-proline biosynthetic process"/>
    <property type="evidence" value="ECO:0007669"/>
    <property type="project" value="TreeGrafter"/>
</dbReference>